<proteinExistence type="predicted"/>
<feature type="transmembrane region" description="Helical" evidence="2">
    <location>
        <begin position="654"/>
        <end position="675"/>
    </location>
</feature>
<dbReference type="Pfam" id="PF00443">
    <property type="entry name" value="UCH"/>
    <property type="match status" value="1"/>
</dbReference>
<dbReference type="EMBL" id="FN649743">
    <property type="protein sequence ID" value="CBJ26808.1"/>
    <property type="molecule type" value="Genomic_DNA"/>
</dbReference>
<reference evidence="5 6" key="1">
    <citation type="journal article" date="2010" name="Nature">
        <title>The Ectocarpus genome and the independent evolution of multicellularity in brown algae.</title>
        <authorList>
            <person name="Cock J.M."/>
            <person name="Sterck L."/>
            <person name="Rouze P."/>
            <person name="Scornet D."/>
            <person name="Allen A.E."/>
            <person name="Amoutzias G."/>
            <person name="Anthouard V."/>
            <person name="Artiguenave F."/>
            <person name="Aury J.M."/>
            <person name="Badger J.H."/>
            <person name="Beszteri B."/>
            <person name="Billiau K."/>
            <person name="Bonnet E."/>
            <person name="Bothwell J.H."/>
            <person name="Bowler C."/>
            <person name="Boyen C."/>
            <person name="Brownlee C."/>
            <person name="Carrano C.J."/>
            <person name="Charrier B."/>
            <person name="Cho G.Y."/>
            <person name="Coelho S.M."/>
            <person name="Collen J."/>
            <person name="Corre E."/>
            <person name="Da Silva C."/>
            <person name="Delage L."/>
            <person name="Delaroque N."/>
            <person name="Dittami S.M."/>
            <person name="Doulbeau S."/>
            <person name="Elias M."/>
            <person name="Farnham G."/>
            <person name="Gachon C.M."/>
            <person name="Gschloessl B."/>
            <person name="Heesch S."/>
            <person name="Jabbari K."/>
            <person name="Jubin C."/>
            <person name="Kawai H."/>
            <person name="Kimura K."/>
            <person name="Kloareg B."/>
            <person name="Kupper F.C."/>
            <person name="Lang D."/>
            <person name="Le Bail A."/>
            <person name="Leblanc C."/>
            <person name="Lerouge P."/>
            <person name="Lohr M."/>
            <person name="Lopez P.J."/>
            <person name="Martens C."/>
            <person name="Maumus F."/>
            <person name="Michel G."/>
            <person name="Miranda-Saavedra D."/>
            <person name="Morales J."/>
            <person name="Moreau H."/>
            <person name="Motomura T."/>
            <person name="Nagasato C."/>
            <person name="Napoli C.A."/>
            <person name="Nelson D.R."/>
            <person name="Nyvall-Collen P."/>
            <person name="Peters A.F."/>
            <person name="Pommier C."/>
            <person name="Potin P."/>
            <person name="Poulain J."/>
            <person name="Quesneville H."/>
            <person name="Read B."/>
            <person name="Rensing S.A."/>
            <person name="Ritter A."/>
            <person name="Rousvoal S."/>
            <person name="Samanta M."/>
            <person name="Samson G."/>
            <person name="Schroeder D.C."/>
            <person name="Segurens B."/>
            <person name="Strittmatter M."/>
            <person name="Tonon T."/>
            <person name="Tregear J.W."/>
            <person name="Valentin K."/>
            <person name="von Dassow P."/>
            <person name="Yamagishi T."/>
            <person name="Van de Peer Y."/>
            <person name="Wincker P."/>
        </authorList>
    </citation>
    <scope>NUCLEOTIDE SEQUENCE [LARGE SCALE GENOMIC DNA]</scope>
    <source>
        <strain evidence="6">Ec32 / CCAP1310/4</strain>
    </source>
</reference>
<sequence length="1925" mass="202357">MARAGYFFSAIIALLLFMVTNNLAQALDSSAFEASLDAAEEAVASAMRAARARAGHVDRPVGTSAYQVPVTASEAATNGDPGEGLHDGKMATADGSGTAKYDAPRSVDVAGTLLDDTPPVPGEVLPASSVACDSVTPENTVRDEPIVQAPAPSAPTGVETEKIRDLDGISGDLAPALASPPVAFLDALAAAEDAAASARRPLVQDVRNLVDQVPVTAAGAATNGDPGEGLDEGRMATAENHHSAKYDAPWSVDFPRLGGSTTLCSEDDGQDVSDLLVVKSPGSDQRDVLAAASAQTAPFVDGNGDSPNLPVVLPPHAAAEKGPEQDDGPEGTEVESQRLPNQDESSTEGDHPEEEAMTNGLSRPSSSSRIGARHVATHDEPQICGDSAPGAPASAASDMLSWVEYKHLGIAVVGLLLLVLTVKSMVEMKVVAVAMLAMSLARGRVPHGRAAEPRRRHPSRVGRVVLVVKIAMVDGPRALVSWVSDRDWVRSTSSWTGGICTYVALAAFGMLRSDVTSRIKNWVASVLTGGFSVVRNQVSRARAVDLLTWLSIVEETWMSLSVVILAATSKITPIDESSPYMKVMSKSDMAKWNAWWYDYRWVVVGMLMPLFLGVMRMVTNDIISMTMLAMCRVRGRLPQGRAATPYHWHTLRPAVVAVVAKIVVVDGLGGLVWWVSEQVAANFVSGWREVLCWSVVLGSGAYMRSYTLDVISSITNGMVAVGTWVYSTVFHQRSPGRGAESPRWHPFRAATAMFTAGLVAMVVDRIAETGGWSASVVWASRGVTVFRSRLPLTFQLVSVSWKTLGVAATAAALMAWVMVVYVAAAGLFFVCTNRMTFPIRILVWIFELYDKWGEPNTVQLALRVGLHRNVLCHAHGTDASLKAALFSVLSRLEPGDNYTQVLVVARSFQDECDLSVLFHKFAALTDTPMTVSMALHSDWQEEVRAQVVIGTASTLSILLDRGVLDPSNVTAFAVDLGNDDSSLQEERYSSARALFSVWAFTALCYAGYWVLPLAFPSFTSSATAFLWELFAALGRVTVSTAGLVATLLCGLSALLVHATTIILALPSFTAGLLAATVGLVGNLLRGLFTSLVHPSTVIRVFSSFVGGLPAATAGLFATLWCGLSAVVIHVMTIIRVLSPYAGGLAAATAEVVVILSQALSAVVVPATATVIRGLSVCACGLVGLLRIVVSLWSELAITTMAGRLLWILGRQEQILSTPATATLAVASPRAASDATNATNACVPKEKVDGSAASDATDACVPKGKVDGSAASDATDACVPMGKVDGSAASDITDACVPKGKVDGSAASDITNACVPMGKVDGSAASDITHACVPMEKVDGSASSDITNACVRMEKVDGSASSDLTNAYVPMGKVDGSAASDITNACVPKGKVDGRAASNITNACVPMGEVDGSAASDATDACVPKGKVDGSAASDTNACLLKGKVDGSASSDITNACLLKGKVDGSAASDATNACVPMGEVDGSAASDATNACVPMGKVDGSAASDTNACLLKGKVDGSGAPASGSALPGPGSAFLAENSPPPLLQCAPPSAPQPSVKPQGRVKTSSTQTAPNVCVCLDVVAQPISKPQWSLAASSTQTPTAPWVSARVPRGITNGSETVCYNRCFLNSVVQLLRASPRLVSLLLREAKVGPAARLLEGGRLWSDPAPRTLEELQNDLLYQLAMVLKGVKLRRQEDAVETLQVFVEAIFSVFEPEEISFMDCGDFVHAGCHNDGCNPIVQLRFPGVLPVEPLKVDYTSARDVAELEEDFGELMQGVKDSGKTELSFLLNNIEDWEGCASHACPAFYHTEEKKTLQLGTSPQSLLVPIFRNVTGSKITRDVTFPLDDLELITTEAHGTPTTTHYMAVAVMQHWGPHCTSGHNVTLVRKDSNAGSEWWLCNDEDILSVSSACVARNAVAVLYRRVPDS</sequence>
<keyword evidence="6" id="KW-1185">Reference proteome</keyword>
<dbReference type="GO" id="GO:0005634">
    <property type="term" value="C:nucleus"/>
    <property type="evidence" value="ECO:0007669"/>
    <property type="project" value="TreeGrafter"/>
</dbReference>
<keyword evidence="3" id="KW-0732">Signal</keyword>
<feature type="domain" description="USP" evidence="4">
    <location>
        <begin position="1614"/>
        <end position="1922"/>
    </location>
</feature>
<dbReference type="InterPro" id="IPR028889">
    <property type="entry name" value="USP"/>
</dbReference>
<feature type="transmembrane region" description="Helical" evidence="2">
    <location>
        <begin position="993"/>
        <end position="1011"/>
    </location>
</feature>
<evidence type="ECO:0000256" key="1">
    <source>
        <dbReference type="SAM" id="MobiDB-lite"/>
    </source>
</evidence>
<organism evidence="5 6">
    <name type="scientific">Ectocarpus siliculosus</name>
    <name type="common">Brown alga</name>
    <name type="synonym">Conferva siliculosa</name>
    <dbReference type="NCBI Taxonomy" id="2880"/>
    <lineage>
        <taxon>Eukaryota</taxon>
        <taxon>Sar</taxon>
        <taxon>Stramenopiles</taxon>
        <taxon>Ochrophyta</taxon>
        <taxon>PX clade</taxon>
        <taxon>Phaeophyceae</taxon>
        <taxon>Ectocarpales</taxon>
        <taxon>Ectocarpaceae</taxon>
        <taxon>Ectocarpus</taxon>
    </lineage>
</organism>
<dbReference type="Gene3D" id="3.90.70.10">
    <property type="entry name" value="Cysteine proteinases"/>
    <property type="match status" value="1"/>
</dbReference>
<name>D7G1K0_ECTSI</name>
<feature type="transmembrane region" description="Helical" evidence="2">
    <location>
        <begin position="599"/>
        <end position="618"/>
    </location>
</feature>
<feature type="transmembrane region" description="Helical" evidence="2">
    <location>
        <begin position="1031"/>
        <end position="1056"/>
    </location>
</feature>
<dbReference type="SUPFAM" id="SSF54001">
    <property type="entry name" value="Cysteine proteinases"/>
    <property type="match status" value="1"/>
</dbReference>
<dbReference type="OrthoDB" id="10356542at2759"/>
<feature type="transmembrane region" description="Helical" evidence="2">
    <location>
        <begin position="1063"/>
        <end position="1084"/>
    </location>
</feature>
<dbReference type="EMBL" id="FN648652">
    <property type="protein sequence ID" value="CBJ26808.1"/>
    <property type="molecule type" value="Genomic_DNA"/>
</dbReference>
<feature type="transmembrane region" description="Helical" evidence="2">
    <location>
        <begin position="706"/>
        <end position="726"/>
    </location>
</feature>
<protein>
    <recommendedName>
        <fullName evidence="4">USP domain-containing protein</fullName>
    </recommendedName>
</protein>
<dbReference type="InterPro" id="IPR038765">
    <property type="entry name" value="Papain-like_cys_pep_sf"/>
</dbReference>
<dbReference type="GO" id="GO:0016579">
    <property type="term" value="P:protein deubiquitination"/>
    <property type="evidence" value="ECO:0007669"/>
    <property type="project" value="InterPro"/>
</dbReference>
<dbReference type="InParanoid" id="D7G1K0"/>
<dbReference type="PANTHER" id="PTHR24006">
    <property type="entry name" value="UBIQUITIN CARBOXYL-TERMINAL HYDROLASE"/>
    <property type="match status" value="1"/>
</dbReference>
<feature type="compositionally biased region" description="Polar residues" evidence="1">
    <location>
        <begin position="359"/>
        <end position="369"/>
    </location>
</feature>
<evidence type="ECO:0000313" key="6">
    <source>
        <dbReference type="Proteomes" id="UP000002630"/>
    </source>
</evidence>
<dbReference type="InterPro" id="IPR001394">
    <property type="entry name" value="Peptidase_C19_UCH"/>
</dbReference>
<evidence type="ECO:0000259" key="4">
    <source>
        <dbReference type="PROSITE" id="PS50235"/>
    </source>
</evidence>
<keyword evidence="2" id="KW-1133">Transmembrane helix</keyword>
<evidence type="ECO:0000256" key="3">
    <source>
        <dbReference type="SAM" id="SignalP"/>
    </source>
</evidence>
<dbReference type="GO" id="GO:0004843">
    <property type="term" value="F:cysteine-type deubiquitinase activity"/>
    <property type="evidence" value="ECO:0007669"/>
    <property type="project" value="InterPro"/>
</dbReference>
<feature type="transmembrane region" description="Helical" evidence="2">
    <location>
        <begin position="408"/>
        <end position="441"/>
    </location>
</feature>
<dbReference type="PROSITE" id="PS50235">
    <property type="entry name" value="USP_3"/>
    <property type="match status" value="1"/>
</dbReference>
<keyword evidence="2" id="KW-0472">Membrane</keyword>
<dbReference type="InterPro" id="IPR050164">
    <property type="entry name" value="Peptidase_C19"/>
</dbReference>
<dbReference type="Proteomes" id="UP000002630">
    <property type="component" value="Linkage Group LG18"/>
</dbReference>
<feature type="signal peptide" evidence="3">
    <location>
        <begin position="1"/>
        <end position="26"/>
    </location>
</feature>
<feature type="region of interest" description="Disordered" evidence="1">
    <location>
        <begin position="1520"/>
        <end position="1564"/>
    </location>
</feature>
<feature type="transmembrane region" description="Helical" evidence="2">
    <location>
        <begin position="804"/>
        <end position="830"/>
    </location>
</feature>
<feature type="transmembrane region" description="Helical" evidence="2">
    <location>
        <begin position="1104"/>
        <end position="1128"/>
    </location>
</feature>
<accession>D7G1K0</accession>
<feature type="transmembrane region" description="Helical" evidence="2">
    <location>
        <begin position="1140"/>
        <end position="1164"/>
    </location>
</feature>
<dbReference type="GO" id="GO:0005829">
    <property type="term" value="C:cytosol"/>
    <property type="evidence" value="ECO:0007669"/>
    <property type="project" value="TreeGrafter"/>
</dbReference>
<feature type="compositionally biased region" description="Acidic residues" evidence="1">
    <location>
        <begin position="345"/>
        <end position="356"/>
    </location>
</feature>
<keyword evidence="2" id="KW-0812">Transmembrane</keyword>
<feature type="chain" id="PRO_5003096069" description="USP domain-containing protein" evidence="3">
    <location>
        <begin position="27"/>
        <end position="1925"/>
    </location>
</feature>
<gene>
    <name evidence="5" type="ORF">Esi_0045_0097</name>
</gene>
<evidence type="ECO:0000256" key="2">
    <source>
        <dbReference type="SAM" id="Phobius"/>
    </source>
</evidence>
<feature type="region of interest" description="Disordered" evidence="1">
    <location>
        <begin position="298"/>
        <end position="374"/>
    </location>
</feature>
<dbReference type="CDD" id="cd02257">
    <property type="entry name" value="Peptidase_C19"/>
    <property type="match status" value="1"/>
</dbReference>
<evidence type="ECO:0000313" key="5">
    <source>
        <dbReference type="EMBL" id="CBJ26808.1"/>
    </source>
</evidence>